<proteinExistence type="predicted"/>
<feature type="compositionally biased region" description="Basic and acidic residues" evidence="1">
    <location>
        <begin position="28"/>
        <end position="45"/>
    </location>
</feature>
<dbReference type="Proteomes" id="UP000267606">
    <property type="component" value="Unassembled WGS sequence"/>
</dbReference>
<dbReference type="STRING" id="387005.A0A183HH38"/>
<protein>
    <submittedName>
        <fullName evidence="4">Ovule protein</fullName>
    </submittedName>
</protein>
<sequence length="112" mass="13056">MSAMEVTETPTAESEQMKEQIEEVQQQKVEETKKEETPTQEEATKAVENTVSHPSAISENTESSAESEKKDAPQVYDLDLFFISFHFIFFYRHNQKEQSPFFLLFFIVLQKL</sequence>
<evidence type="ECO:0000313" key="3">
    <source>
        <dbReference type="Proteomes" id="UP000267606"/>
    </source>
</evidence>
<feature type="compositionally biased region" description="Polar residues" evidence="1">
    <location>
        <begin position="47"/>
        <end position="64"/>
    </location>
</feature>
<name>A0A183HH38_9BILA</name>
<dbReference type="WBParaSite" id="OFLC_0000679901-mRNA-1">
    <property type="protein sequence ID" value="OFLC_0000679901-mRNA-1"/>
    <property type="gene ID" value="OFLC_0000679901"/>
</dbReference>
<gene>
    <name evidence="2" type="ORF">OFLC_LOCUS6801</name>
</gene>
<dbReference type="EMBL" id="UZAJ01006679">
    <property type="protein sequence ID" value="VDO47949.1"/>
    <property type="molecule type" value="Genomic_DNA"/>
</dbReference>
<evidence type="ECO:0000313" key="4">
    <source>
        <dbReference type="WBParaSite" id="OFLC_0000679901-mRNA-1"/>
    </source>
</evidence>
<evidence type="ECO:0000256" key="1">
    <source>
        <dbReference type="SAM" id="MobiDB-lite"/>
    </source>
</evidence>
<accession>A0A183HH38</accession>
<dbReference type="AlphaFoldDB" id="A0A183HH38"/>
<keyword evidence="3" id="KW-1185">Reference proteome</keyword>
<reference evidence="4" key="1">
    <citation type="submission" date="2016-06" db="UniProtKB">
        <authorList>
            <consortium name="WormBaseParasite"/>
        </authorList>
    </citation>
    <scope>IDENTIFICATION</scope>
</reference>
<organism evidence="4">
    <name type="scientific">Onchocerca flexuosa</name>
    <dbReference type="NCBI Taxonomy" id="387005"/>
    <lineage>
        <taxon>Eukaryota</taxon>
        <taxon>Metazoa</taxon>
        <taxon>Ecdysozoa</taxon>
        <taxon>Nematoda</taxon>
        <taxon>Chromadorea</taxon>
        <taxon>Rhabditida</taxon>
        <taxon>Spirurina</taxon>
        <taxon>Spiruromorpha</taxon>
        <taxon>Filarioidea</taxon>
        <taxon>Onchocercidae</taxon>
        <taxon>Onchocerca</taxon>
    </lineage>
</organism>
<feature type="region of interest" description="Disordered" evidence="1">
    <location>
        <begin position="1"/>
        <end position="70"/>
    </location>
</feature>
<evidence type="ECO:0000313" key="2">
    <source>
        <dbReference type="EMBL" id="VDO47949.1"/>
    </source>
</evidence>
<reference evidence="2 3" key="2">
    <citation type="submission" date="2018-11" db="EMBL/GenBank/DDBJ databases">
        <authorList>
            <consortium name="Pathogen Informatics"/>
        </authorList>
    </citation>
    <scope>NUCLEOTIDE SEQUENCE [LARGE SCALE GENOMIC DNA]</scope>
</reference>